<comment type="caution">
    <text evidence="5">The sequence shown here is derived from an EMBL/GenBank/DDBJ whole genome shotgun (WGS) entry which is preliminary data.</text>
</comment>
<comment type="similarity">
    <text evidence="1">Belongs to the glycosyltransferase 2 family.</text>
</comment>
<sequence>MKKIYSILVAYNPDLDELNQAVNRLKKQTDMVIVCNNSGYDVKFEDEEVKVFNFGENLGIAKAQSIGMKWAFENGADFILQMDQDSIPNDDLVKKLLECYEKLTIKEYKIGLVGPQDYDKDTKELNKARLKKGTFIDDTNYVSLEQTLSSGSLIPKCVYDIVGSMDDELFIDAVDNEYCWRIRKNGFLIIKNNDALLAHKLGDGKQKILGFLNVGVPSPIRHYYQIRNTLLLARRDYVPTYWKYSMLVKVVFKLFVYPFTLNRGFERFKYITKGIKDGILGRNGKIN</sequence>
<dbReference type="Pfam" id="PF00535">
    <property type="entry name" value="Glycos_transf_2"/>
    <property type="match status" value="1"/>
</dbReference>
<keyword evidence="3" id="KW-0808">Transferase</keyword>
<dbReference type="InterPro" id="IPR001173">
    <property type="entry name" value="Glyco_trans_2-like"/>
</dbReference>
<dbReference type="PANTHER" id="PTHR43179:SF12">
    <property type="entry name" value="GALACTOFURANOSYLTRANSFERASE GLFT2"/>
    <property type="match status" value="1"/>
</dbReference>
<dbReference type="AlphaFoldDB" id="A0AAW7Q5F7"/>
<gene>
    <name evidence="5" type="ORF">PJV88_06775</name>
</gene>
<dbReference type="CDD" id="cd02526">
    <property type="entry name" value="GT2_RfbF_like"/>
    <property type="match status" value="1"/>
</dbReference>
<dbReference type="PANTHER" id="PTHR43179">
    <property type="entry name" value="RHAMNOSYLTRANSFERASE WBBL"/>
    <property type="match status" value="1"/>
</dbReference>
<dbReference type="SUPFAM" id="SSF53448">
    <property type="entry name" value="Nucleotide-diphospho-sugar transferases"/>
    <property type="match status" value="1"/>
</dbReference>
<dbReference type="InterPro" id="IPR029044">
    <property type="entry name" value="Nucleotide-diphossugar_trans"/>
</dbReference>
<evidence type="ECO:0000259" key="4">
    <source>
        <dbReference type="Pfam" id="PF00535"/>
    </source>
</evidence>
<feature type="domain" description="Glycosyltransferase 2-like" evidence="4">
    <location>
        <begin position="7"/>
        <end position="102"/>
    </location>
</feature>
<evidence type="ECO:0000313" key="5">
    <source>
        <dbReference type="EMBL" id="MDN5114343.1"/>
    </source>
</evidence>
<dbReference type="RefSeq" id="WP_301342924.1">
    <property type="nucleotide sequence ID" value="NZ_JAQJJC010000008.1"/>
</dbReference>
<name>A0AAW7Q5F7_9BACT</name>
<evidence type="ECO:0000256" key="2">
    <source>
        <dbReference type="ARBA" id="ARBA00022676"/>
    </source>
</evidence>
<reference evidence="5" key="2">
    <citation type="submission" date="2023-01" db="EMBL/GenBank/DDBJ databases">
        <authorList>
            <person name="Uljanovas D."/>
        </authorList>
    </citation>
    <scope>NUCLEOTIDE SEQUENCE</scope>
    <source>
        <strain evidence="5">W48</strain>
    </source>
</reference>
<evidence type="ECO:0000256" key="3">
    <source>
        <dbReference type="ARBA" id="ARBA00022679"/>
    </source>
</evidence>
<keyword evidence="2" id="KW-0328">Glycosyltransferase</keyword>
<dbReference type="GO" id="GO:0016757">
    <property type="term" value="F:glycosyltransferase activity"/>
    <property type="evidence" value="ECO:0007669"/>
    <property type="project" value="UniProtKB-KW"/>
</dbReference>
<organism evidence="5 6">
    <name type="scientific">Aliarcobacter butzleri</name>
    <dbReference type="NCBI Taxonomy" id="28197"/>
    <lineage>
        <taxon>Bacteria</taxon>
        <taxon>Pseudomonadati</taxon>
        <taxon>Campylobacterota</taxon>
        <taxon>Epsilonproteobacteria</taxon>
        <taxon>Campylobacterales</taxon>
        <taxon>Arcobacteraceae</taxon>
        <taxon>Aliarcobacter</taxon>
    </lineage>
</organism>
<evidence type="ECO:0000313" key="6">
    <source>
        <dbReference type="Proteomes" id="UP001170713"/>
    </source>
</evidence>
<dbReference type="Gene3D" id="3.90.550.10">
    <property type="entry name" value="Spore Coat Polysaccharide Biosynthesis Protein SpsA, Chain A"/>
    <property type="match status" value="1"/>
</dbReference>
<evidence type="ECO:0000256" key="1">
    <source>
        <dbReference type="ARBA" id="ARBA00006739"/>
    </source>
</evidence>
<accession>A0AAW7Q5F7</accession>
<dbReference type="EMBL" id="JAQJJC010000008">
    <property type="protein sequence ID" value="MDN5114343.1"/>
    <property type="molecule type" value="Genomic_DNA"/>
</dbReference>
<reference evidence="5" key="1">
    <citation type="journal article" date="2023" name="Microorganisms">
        <title>Genomic Characterization of Arcobacter butzleri Strains Isolated from Various Sources in Lithuania.</title>
        <authorList>
            <person name="Uljanovas D."/>
            <person name="Golz G."/>
            <person name="Fleischmann S."/>
            <person name="Kudirkiene E."/>
            <person name="Kasetiene N."/>
            <person name="Grineviciene A."/>
            <person name="Tamuleviciene E."/>
            <person name="Aksomaitiene J."/>
            <person name="Alter T."/>
            <person name="Malakauskas M."/>
        </authorList>
    </citation>
    <scope>NUCLEOTIDE SEQUENCE</scope>
    <source>
        <strain evidence="5">W48</strain>
    </source>
</reference>
<dbReference type="Proteomes" id="UP001170713">
    <property type="component" value="Unassembled WGS sequence"/>
</dbReference>
<proteinExistence type="inferred from homology"/>
<protein>
    <submittedName>
        <fullName evidence="5">Glycosyltransferase family 2 protein</fullName>
    </submittedName>
</protein>